<comment type="caution">
    <text evidence="2">The sequence shown here is derived from an EMBL/GenBank/DDBJ whole genome shotgun (WGS) entry which is preliminary data.</text>
</comment>
<dbReference type="Proteomes" id="UP001549691">
    <property type="component" value="Unassembled WGS sequence"/>
</dbReference>
<dbReference type="SUPFAM" id="SSF143422">
    <property type="entry name" value="Transposase IS200-like"/>
    <property type="match status" value="1"/>
</dbReference>
<evidence type="ECO:0000259" key="1">
    <source>
        <dbReference type="SMART" id="SM01321"/>
    </source>
</evidence>
<sequence length="180" mass="21504">MATKAIAPDVSRWQSRPMPNYLRAWCPGGTFFFTVNLLQRQGNDLLIRHIDVLRRVVMDVKRRHPFVIHAWVMLPEHLHCVIELPPDDADFALRWRLIKMDFSKAMPLTERRNASRQKRCERGVWQRRYWEHRIRDDADFRAHMDYVHINPVKHGWVSHVADWPYSTFHRLAKAGVYPAD</sequence>
<dbReference type="NCBIfam" id="NF047646">
    <property type="entry name" value="REP_Tyr_transpos"/>
    <property type="match status" value="1"/>
</dbReference>
<keyword evidence="3" id="KW-1185">Reference proteome</keyword>
<dbReference type="Gene3D" id="3.30.70.1290">
    <property type="entry name" value="Transposase IS200-like"/>
    <property type="match status" value="1"/>
</dbReference>
<dbReference type="InterPro" id="IPR052715">
    <property type="entry name" value="RAYT_transposase"/>
</dbReference>
<dbReference type="SMART" id="SM01321">
    <property type="entry name" value="Y1_Tnp"/>
    <property type="match status" value="1"/>
</dbReference>
<dbReference type="RefSeq" id="WP_354600427.1">
    <property type="nucleotide sequence ID" value="NZ_JBEWZI010000006.1"/>
</dbReference>
<accession>A0ABV2TKA7</accession>
<gene>
    <name evidence="2" type="ORF">ABXR19_07170</name>
</gene>
<evidence type="ECO:0000313" key="3">
    <source>
        <dbReference type="Proteomes" id="UP001549691"/>
    </source>
</evidence>
<name>A0ABV2TKA7_9RHOO</name>
<proteinExistence type="predicted"/>
<organism evidence="2 3">
    <name type="scientific">Uliginosibacterium flavum</name>
    <dbReference type="NCBI Taxonomy" id="1396831"/>
    <lineage>
        <taxon>Bacteria</taxon>
        <taxon>Pseudomonadati</taxon>
        <taxon>Pseudomonadota</taxon>
        <taxon>Betaproteobacteria</taxon>
        <taxon>Rhodocyclales</taxon>
        <taxon>Zoogloeaceae</taxon>
        <taxon>Uliginosibacterium</taxon>
    </lineage>
</organism>
<reference evidence="2 3" key="1">
    <citation type="submission" date="2024-07" db="EMBL/GenBank/DDBJ databases">
        <title>Uliginosibacterium flavum JJ3220;KACC:17644.</title>
        <authorList>
            <person name="Kim M.K."/>
        </authorList>
    </citation>
    <scope>NUCLEOTIDE SEQUENCE [LARGE SCALE GENOMIC DNA]</scope>
    <source>
        <strain evidence="2 3">KACC:17644</strain>
    </source>
</reference>
<evidence type="ECO:0000313" key="2">
    <source>
        <dbReference type="EMBL" id="MET7013965.1"/>
    </source>
</evidence>
<protein>
    <submittedName>
        <fullName evidence="2">Transposase</fullName>
    </submittedName>
</protein>
<dbReference type="InterPro" id="IPR036515">
    <property type="entry name" value="Transposase_17_sf"/>
</dbReference>
<dbReference type="PANTHER" id="PTHR36966">
    <property type="entry name" value="REP-ASSOCIATED TYROSINE TRANSPOSASE"/>
    <property type="match status" value="1"/>
</dbReference>
<dbReference type="PANTHER" id="PTHR36966:SF1">
    <property type="entry name" value="REP-ASSOCIATED TYROSINE TRANSPOSASE"/>
    <property type="match status" value="1"/>
</dbReference>
<dbReference type="InterPro" id="IPR002686">
    <property type="entry name" value="Transposase_17"/>
</dbReference>
<feature type="domain" description="Transposase IS200-like" evidence="1">
    <location>
        <begin position="26"/>
        <end position="150"/>
    </location>
</feature>
<dbReference type="EMBL" id="JBEWZI010000006">
    <property type="protein sequence ID" value="MET7013965.1"/>
    <property type="molecule type" value="Genomic_DNA"/>
</dbReference>